<comment type="cofactor">
    <cofactor evidence="1 9">
        <name>pyridoxal 5'-phosphate</name>
        <dbReference type="ChEBI" id="CHEBI:597326"/>
    </cofactor>
</comment>
<accession>A0A1V9Z267</accession>
<dbReference type="InterPro" id="IPR015424">
    <property type="entry name" value="PyrdxlP-dep_Trfase"/>
</dbReference>
<dbReference type="PANTHER" id="PTHR11601:SF34">
    <property type="entry name" value="CYSTEINE DESULFURASE"/>
    <property type="match status" value="1"/>
</dbReference>
<evidence type="ECO:0000256" key="7">
    <source>
        <dbReference type="ARBA" id="ARBA00023004"/>
    </source>
</evidence>
<evidence type="ECO:0000313" key="12">
    <source>
        <dbReference type="Proteomes" id="UP000243579"/>
    </source>
</evidence>
<reference evidence="11 12" key="1">
    <citation type="journal article" date="2014" name="Genome Biol. Evol.">
        <title>The secreted proteins of Achlya hypogyna and Thraustotheca clavata identify the ancestral oomycete secretome and reveal gene acquisitions by horizontal gene transfer.</title>
        <authorList>
            <person name="Misner I."/>
            <person name="Blouin N."/>
            <person name="Leonard G."/>
            <person name="Richards T.A."/>
            <person name="Lane C.E."/>
        </authorList>
    </citation>
    <scope>NUCLEOTIDE SEQUENCE [LARGE SCALE GENOMIC DNA]</scope>
    <source>
        <strain evidence="11 12">ATCC 48635</strain>
    </source>
</reference>
<dbReference type="Gene3D" id="1.10.260.50">
    <property type="match status" value="1"/>
</dbReference>
<sequence>MIYLDYNATTPVDPAVIAALTQCLTDTYGNPSSTHSLGKAAKAALDTARTQVASLLRCPANAVLFLSGGTESINYVLKGMLSLPAHQRHIITSAIEHVAITATCAFLEAEHGFEITYVPVDSRGRVKVEEVVAAVRPATCLVTIMHANNEVGTVQPIAAVAAAAKARHASLREADTRALRPLLVHSDASQSVGKIPVHVDALGVDFLTVAGHKLYAPKGVGALYIRPGTRPLQTLMHGAGHENGLRAGTENIPYAVALGVACALAEDGFDDKAKALWRLRCRLLDQLQALLPDVDMVVNGPTTGTSAKIASVLMGLAEHDVLPNTLSIGLAGVQAAQLLRAIEGDVAASAGSACHSHTTSISAVLKAMAVESTYAMGTLRLSVGRYTTVEEVDKAATVIAAAVRQQLHKKPRHD</sequence>
<evidence type="ECO:0000256" key="2">
    <source>
        <dbReference type="ARBA" id="ARBA00006490"/>
    </source>
</evidence>
<dbReference type="Gene3D" id="3.40.640.10">
    <property type="entry name" value="Type I PLP-dependent aspartate aminotransferase-like (Major domain)"/>
    <property type="match status" value="1"/>
</dbReference>
<dbReference type="EMBL" id="JNBR01000480">
    <property type="protein sequence ID" value="OQR92096.1"/>
    <property type="molecule type" value="Genomic_DNA"/>
</dbReference>
<evidence type="ECO:0000256" key="8">
    <source>
        <dbReference type="ARBA" id="ARBA00023014"/>
    </source>
</evidence>
<keyword evidence="7" id="KW-0408">Iron</keyword>
<evidence type="ECO:0000256" key="5">
    <source>
        <dbReference type="ARBA" id="ARBA00022723"/>
    </source>
</evidence>
<evidence type="ECO:0000256" key="1">
    <source>
        <dbReference type="ARBA" id="ARBA00001933"/>
    </source>
</evidence>
<dbReference type="PROSITE" id="PS00595">
    <property type="entry name" value="AA_TRANSFER_CLASS_5"/>
    <property type="match status" value="1"/>
</dbReference>
<dbReference type="InterPro" id="IPR020578">
    <property type="entry name" value="Aminotrans_V_PyrdxlP_BS"/>
</dbReference>
<keyword evidence="4" id="KW-0808">Transferase</keyword>
<evidence type="ECO:0000259" key="10">
    <source>
        <dbReference type="Pfam" id="PF00266"/>
    </source>
</evidence>
<dbReference type="SUPFAM" id="SSF53383">
    <property type="entry name" value="PLP-dependent transferases"/>
    <property type="match status" value="1"/>
</dbReference>
<dbReference type="GO" id="GO:0046872">
    <property type="term" value="F:metal ion binding"/>
    <property type="evidence" value="ECO:0007669"/>
    <property type="project" value="UniProtKB-KW"/>
</dbReference>
<dbReference type="EC" id="2.8.1.7" evidence="3"/>
<dbReference type="InterPro" id="IPR015421">
    <property type="entry name" value="PyrdxlP-dep_Trfase_major"/>
</dbReference>
<gene>
    <name evidence="11" type="ORF">ACHHYP_04037</name>
</gene>
<keyword evidence="8" id="KW-0411">Iron-sulfur</keyword>
<organism evidence="11 12">
    <name type="scientific">Achlya hypogyna</name>
    <name type="common">Oomycete</name>
    <name type="synonym">Protoachlya hypogyna</name>
    <dbReference type="NCBI Taxonomy" id="1202772"/>
    <lineage>
        <taxon>Eukaryota</taxon>
        <taxon>Sar</taxon>
        <taxon>Stramenopiles</taxon>
        <taxon>Oomycota</taxon>
        <taxon>Saprolegniomycetes</taxon>
        <taxon>Saprolegniales</taxon>
        <taxon>Achlyaceae</taxon>
        <taxon>Achlya</taxon>
    </lineage>
</organism>
<dbReference type="InterPro" id="IPR015422">
    <property type="entry name" value="PyrdxlP-dep_Trfase_small"/>
</dbReference>
<dbReference type="GO" id="GO:0051536">
    <property type="term" value="F:iron-sulfur cluster binding"/>
    <property type="evidence" value="ECO:0007669"/>
    <property type="project" value="UniProtKB-KW"/>
</dbReference>
<feature type="domain" description="Aminotransferase class V" evidence="10">
    <location>
        <begin position="2"/>
        <end position="394"/>
    </location>
</feature>
<proteinExistence type="inferred from homology"/>
<comment type="caution">
    <text evidence="11">The sequence shown here is derived from an EMBL/GenBank/DDBJ whole genome shotgun (WGS) entry which is preliminary data.</text>
</comment>
<name>A0A1V9Z267_ACHHY</name>
<dbReference type="InterPro" id="IPR000192">
    <property type="entry name" value="Aminotrans_V_dom"/>
</dbReference>
<protein>
    <recommendedName>
        <fullName evidence="3">cysteine desulfurase</fullName>
        <ecNumber evidence="3">2.8.1.7</ecNumber>
    </recommendedName>
</protein>
<dbReference type="Proteomes" id="UP000243579">
    <property type="component" value="Unassembled WGS sequence"/>
</dbReference>
<dbReference type="PIRSF" id="PIRSF005572">
    <property type="entry name" value="NifS"/>
    <property type="match status" value="1"/>
</dbReference>
<dbReference type="STRING" id="1202772.A0A1V9Z267"/>
<dbReference type="InterPro" id="IPR016454">
    <property type="entry name" value="Cysteine_dSase"/>
</dbReference>
<dbReference type="AlphaFoldDB" id="A0A1V9Z267"/>
<dbReference type="GO" id="GO:0031071">
    <property type="term" value="F:cysteine desulfurase activity"/>
    <property type="evidence" value="ECO:0007669"/>
    <property type="project" value="UniProtKB-EC"/>
</dbReference>
<dbReference type="OrthoDB" id="10250117at2759"/>
<comment type="similarity">
    <text evidence="2">Belongs to the class-V pyridoxal-phosphate-dependent aminotransferase family. NifS/IscS subfamily.</text>
</comment>
<keyword evidence="6" id="KW-0663">Pyridoxal phosphate</keyword>
<keyword evidence="12" id="KW-1185">Reference proteome</keyword>
<dbReference type="Gene3D" id="3.90.1150.10">
    <property type="entry name" value="Aspartate Aminotransferase, domain 1"/>
    <property type="match status" value="1"/>
</dbReference>
<evidence type="ECO:0000313" key="11">
    <source>
        <dbReference type="EMBL" id="OQR92096.1"/>
    </source>
</evidence>
<dbReference type="Pfam" id="PF00266">
    <property type="entry name" value="Aminotran_5"/>
    <property type="match status" value="1"/>
</dbReference>
<dbReference type="PANTHER" id="PTHR11601">
    <property type="entry name" value="CYSTEINE DESULFURYLASE FAMILY MEMBER"/>
    <property type="match status" value="1"/>
</dbReference>
<keyword evidence="5" id="KW-0479">Metal-binding</keyword>
<evidence type="ECO:0000256" key="9">
    <source>
        <dbReference type="RuleBase" id="RU004504"/>
    </source>
</evidence>
<evidence type="ECO:0000256" key="6">
    <source>
        <dbReference type="ARBA" id="ARBA00022898"/>
    </source>
</evidence>
<evidence type="ECO:0000256" key="3">
    <source>
        <dbReference type="ARBA" id="ARBA00012239"/>
    </source>
</evidence>
<evidence type="ECO:0000256" key="4">
    <source>
        <dbReference type="ARBA" id="ARBA00022679"/>
    </source>
</evidence>